<evidence type="ECO:0000313" key="4">
    <source>
        <dbReference type="Proteomes" id="UP000176568"/>
    </source>
</evidence>
<dbReference type="AlphaFoldDB" id="A0A1F4Y1R3"/>
<dbReference type="STRING" id="1797247.A2419_02610"/>
<evidence type="ECO:0000259" key="2">
    <source>
        <dbReference type="Pfam" id="PF02463"/>
    </source>
</evidence>
<sequence length="745" mass="83508">MRLKSIELAGFKSFARKTELQFASAITAIVGPNGSGKSNIAESFRFVLGEQSMKSMRGKRGEDMIWNGSAAVPRGGRASVKLTFDNTDRSLNVDFDEVTLERVVHRDGGNDYLLNGSQVRLRDISELLSQANIGSSGHHIISQGEADRILSSSSRERRDMLEDALGLTAYLYKKEEAGKKLEKTAENMREVESLRRELAPHLRFLQNQVKKIEQSEKLRHDTVEQYLEYFKREHVYLTVAGAMLGEEKESPTEEYAKIEKLITHLRGEVAKKQGDTGASELMELESAGRKVAAHEASLVRDIGRLEGEMQAHERISKTVQDSVPGTQVREFAEHIERGLEDVLSLDGPQIKQRLSTLVAFAKEFLHRIQNKQESAGLSLEDLKARKGQLEHELGVLRAEQERIEAAVKELRSNIENEKDANREAERDLFAAMARRSELEITLARLRAREEILNRDTEQFKREVGDAAMLLGREVSSYAEHVMRDESGEIVSDAAVADEPRVVQEERRRKLERMKIRLEELGAGNSAEVLKEHQETSERDAFLARELTDLEASTESLNQLIVELTQTLQVRFEEGVEKINTEFDRFFKLMFGGGNASLQMVKERKATRAAVSEFGEDAGGEDEEDSDVEEGVEISISLPHKRIKGLHMLSGGERALTSIALIFAMSQVNPPPFLILDETEAALDEANSRRYGDMIESLAEKSQLILITHNRETMSRGGILYGITMGSDGVSKLLSVKFEEALAVAK</sequence>
<dbReference type="Proteomes" id="UP000176568">
    <property type="component" value="Unassembled WGS sequence"/>
</dbReference>
<dbReference type="Gene3D" id="3.40.50.300">
    <property type="entry name" value="P-loop containing nucleotide triphosphate hydrolases"/>
    <property type="match status" value="2"/>
</dbReference>
<protein>
    <recommendedName>
        <fullName evidence="2">RecF/RecN/SMC N-terminal domain-containing protein</fullName>
    </recommendedName>
</protein>
<feature type="coiled-coil region" evidence="1">
    <location>
        <begin position="379"/>
        <end position="462"/>
    </location>
</feature>
<evidence type="ECO:0000256" key="1">
    <source>
        <dbReference type="SAM" id="Coils"/>
    </source>
</evidence>
<proteinExistence type="predicted"/>
<keyword evidence="1" id="KW-0175">Coiled coil</keyword>
<comment type="caution">
    <text evidence="3">The sequence shown here is derived from an EMBL/GenBank/DDBJ whole genome shotgun (WGS) entry which is preliminary data.</text>
</comment>
<dbReference type="SUPFAM" id="SSF52540">
    <property type="entry name" value="P-loop containing nucleoside triphosphate hydrolases"/>
    <property type="match status" value="1"/>
</dbReference>
<dbReference type="InterPro" id="IPR003395">
    <property type="entry name" value="RecF/RecN/SMC_N"/>
</dbReference>
<dbReference type="InterPro" id="IPR027417">
    <property type="entry name" value="P-loop_NTPase"/>
</dbReference>
<dbReference type="PANTHER" id="PTHR43977">
    <property type="entry name" value="STRUCTURAL MAINTENANCE OF CHROMOSOMES PROTEIN 3"/>
    <property type="match status" value="1"/>
</dbReference>
<reference evidence="3 4" key="1">
    <citation type="journal article" date="2016" name="Nat. Commun.">
        <title>Thousands of microbial genomes shed light on interconnected biogeochemical processes in an aquifer system.</title>
        <authorList>
            <person name="Anantharaman K."/>
            <person name="Brown C.T."/>
            <person name="Hug L.A."/>
            <person name="Sharon I."/>
            <person name="Castelle C.J."/>
            <person name="Probst A.J."/>
            <person name="Thomas B.C."/>
            <person name="Singh A."/>
            <person name="Wilkins M.J."/>
            <person name="Karaoz U."/>
            <person name="Brodie E.L."/>
            <person name="Williams K.H."/>
            <person name="Hubbard S.S."/>
            <person name="Banfield J.F."/>
        </authorList>
    </citation>
    <scope>NUCLEOTIDE SEQUENCE [LARGE SCALE GENOMIC DNA]</scope>
</reference>
<dbReference type="EMBL" id="MEXB01000016">
    <property type="protein sequence ID" value="OGC87905.1"/>
    <property type="molecule type" value="Genomic_DNA"/>
</dbReference>
<name>A0A1F4Y1R3_9BACT</name>
<organism evidence="3 4">
    <name type="scientific">Candidatus Adlerbacteria bacterium RIFOXYC1_FULL_48_26</name>
    <dbReference type="NCBI Taxonomy" id="1797247"/>
    <lineage>
        <taxon>Bacteria</taxon>
        <taxon>Candidatus Adleribacteriota</taxon>
    </lineage>
</organism>
<accession>A0A1F4Y1R3</accession>
<evidence type="ECO:0000313" key="3">
    <source>
        <dbReference type="EMBL" id="OGC87905.1"/>
    </source>
</evidence>
<gene>
    <name evidence="3" type="ORF">A2419_02610</name>
</gene>
<dbReference type="Pfam" id="PF02463">
    <property type="entry name" value="SMC_N"/>
    <property type="match status" value="1"/>
</dbReference>
<feature type="domain" description="RecF/RecN/SMC N-terminal" evidence="2">
    <location>
        <begin position="3"/>
        <end position="730"/>
    </location>
</feature>